<comment type="caution">
    <text evidence="10">The sequence shown here is derived from an EMBL/GenBank/DDBJ whole genome shotgun (WGS) entry which is preliminary data.</text>
</comment>
<keyword evidence="4" id="KW-1133">Transmembrane helix</keyword>
<gene>
    <name evidence="10" type="primary">RvY_03579-1</name>
    <name evidence="10" type="synonym">RvY_03579.1</name>
    <name evidence="10" type="ORF">RvY_03579</name>
</gene>
<evidence type="ECO:0000256" key="8">
    <source>
        <dbReference type="SAM" id="MobiDB-lite"/>
    </source>
</evidence>
<dbReference type="STRING" id="947166.A0A1D1UVM2"/>
<dbReference type="GO" id="GO:0004016">
    <property type="term" value="F:adenylate cyclase activity"/>
    <property type="evidence" value="ECO:0007669"/>
    <property type="project" value="TreeGrafter"/>
</dbReference>
<dbReference type="GO" id="GO:0005886">
    <property type="term" value="C:plasma membrane"/>
    <property type="evidence" value="ECO:0007669"/>
    <property type="project" value="TreeGrafter"/>
</dbReference>
<evidence type="ECO:0000313" key="10">
    <source>
        <dbReference type="EMBL" id="GAU91297.1"/>
    </source>
</evidence>
<dbReference type="AlphaFoldDB" id="A0A1D1UVM2"/>
<dbReference type="EMBL" id="BDGG01000002">
    <property type="protein sequence ID" value="GAU91297.1"/>
    <property type="molecule type" value="Genomic_DNA"/>
</dbReference>
<feature type="region of interest" description="Disordered" evidence="8">
    <location>
        <begin position="595"/>
        <end position="645"/>
    </location>
</feature>
<dbReference type="InterPro" id="IPR029787">
    <property type="entry name" value="Nucleotide_cyclase"/>
</dbReference>
<dbReference type="GO" id="GO:0007168">
    <property type="term" value="P:receptor guanylyl cyclase signaling pathway"/>
    <property type="evidence" value="ECO:0007669"/>
    <property type="project" value="TreeGrafter"/>
</dbReference>
<evidence type="ECO:0000256" key="6">
    <source>
        <dbReference type="ARBA" id="ARBA00023180"/>
    </source>
</evidence>
<feature type="compositionally biased region" description="Low complexity" evidence="8">
    <location>
        <begin position="631"/>
        <end position="645"/>
    </location>
</feature>
<keyword evidence="2" id="KW-0812">Transmembrane</keyword>
<dbReference type="SMART" id="SM00044">
    <property type="entry name" value="CYCc"/>
    <property type="match status" value="1"/>
</dbReference>
<evidence type="ECO:0000256" key="3">
    <source>
        <dbReference type="ARBA" id="ARBA00022741"/>
    </source>
</evidence>
<name>A0A1D1UVM2_RAMVA</name>
<protein>
    <recommendedName>
        <fullName evidence="9">Guanylate cyclase domain-containing protein</fullName>
    </recommendedName>
</protein>
<evidence type="ECO:0000256" key="5">
    <source>
        <dbReference type="ARBA" id="ARBA00023136"/>
    </source>
</evidence>
<evidence type="ECO:0000256" key="4">
    <source>
        <dbReference type="ARBA" id="ARBA00022989"/>
    </source>
</evidence>
<feature type="domain" description="Guanylate cyclase" evidence="9">
    <location>
        <begin position="365"/>
        <end position="499"/>
    </location>
</feature>
<proteinExistence type="predicted"/>
<keyword evidence="11" id="KW-1185">Reference proteome</keyword>
<dbReference type="InterPro" id="IPR050401">
    <property type="entry name" value="Cyclic_nucleotide_synthase"/>
</dbReference>
<dbReference type="Proteomes" id="UP000186922">
    <property type="component" value="Unassembled WGS sequence"/>
</dbReference>
<dbReference type="Pfam" id="PF00211">
    <property type="entry name" value="Guanylate_cyc"/>
    <property type="match status" value="1"/>
</dbReference>
<evidence type="ECO:0000256" key="1">
    <source>
        <dbReference type="ARBA" id="ARBA00004370"/>
    </source>
</evidence>
<accession>A0A1D1UVM2</accession>
<dbReference type="PROSITE" id="PS50125">
    <property type="entry name" value="GUANYLATE_CYCLASE_2"/>
    <property type="match status" value="1"/>
</dbReference>
<comment type="subcellular location">
    <subcellularLocation>
        <location evidence="1">Membrane</location>
    </subcellularLocation>
</comment>
<dbReference type="InterPro" id="IPR001054">
    <property type="entry name" value="A/G_cyclase"/>
</dbReference>
<dbReference type="PANTHER" id="PTHR11920">
    <property type="entry name" value="GUANYLYL CYCLASE"/>
    <property type="match status" value="1"/>
</dbReference>
<feature type="compositionally biased region" description="Low complexity" evidence="8">
    <location>
        <begin position="602"/>
        <end position="623"/>
    </location>
</feature>
<sequence length="645" mass="73173">MTLNHESGEMVLAVMDGFRDNYEATLIALEKQDKQTDEAIKIPLLWQDPQFSTTRSFNYTNYDEFLETLQHHRNALTMSALQIRAMASPVQEVLAQWQWYRSLTTDLYDQVRNIYLKNSYLSVWPNYLDADYAVMYHRILNHKRTLGAVFLHEGAAYDDGNNGTDKAILWSSVVGYIADQDLLYNSAFFMAPNFRKYLRDVQNNRTTYNEAVVVEAEKLLHDVFVKQNRGKVAFPPSKDLSSRYFKEVTNMMVSVVKHVDQMIVDSLKALATKEADDFAKCAWSAVLLLITVGGGLINTYAIRSFISHFVVKVRETALEHRDKTLDLRQERRKTNQVLHTMLPRKIADELKFRKFVRPTYYDSVSMYFSDVQGFTALSSRSTPNEIVVMLTELYTKFDDILNDYKVWKLETIGDAYCIIAGATNQHEFQTPTDHAVEIVNCSLAIRDYIRHYPIPHFPDETVKIRIGVHTGSVVAGVAGVGMHRYCVVGDALHVVERVEAAGMHGRVHISEDSKNAIFAVLSTESLERKDSYLDPTQDGHPNSLRYVCVPNREEELELHGEPIHTYWIDYRDSDFARSLDGARLADRNLGDINFVLPKHKPSGQVTTGSSSPSSGTHSTLPSPTMTPPITRSASARSLSNSLPTS</sequence>
<dbReference type="SUPFAM" id="SSF55073">
    <property type="entry name" value="Nucleotide cyclase"/>
    <property type="match status" value="1"/>
</dbReference>
<keyword evidence="7" id="KW-0456">Lyase</keyword>
<keyword evidence="3" id="KW-0547">Nucleotide-binding</keyword>
<dbReference type="PANTHER" id="PTHR11920:SF501">
    <property type="entry name" value="GUANYLATE CYCLASE 32E"/>
    <property type="match status" value="1"/>
</dbReference>
<keyword evidence="6" id="KW-0325">Glycoprotein</keyword>
<dbReference type="GO" id="GO:0000166">
    <property type="term" value="F:nucleotide binding"/>
    <property type="evidence" value="ECO:0007669"/>
    <property type="project" value="UniProtKB-KW"/>
</dbReference>
<reference evidence="10 11" key="1">
    <citation type="journal article" date="2016" name="Nat. Commun.">
        <title>Extremotolerant tardigrade genome and improved radiotolerance of human cultured cells by tardigrade-unique protein.</title>
        <authorList>
            <person name="Hashimoto T."/>
            <person name="Horikawa D.D."/>
            <person name="Saito Y."/>
            <person name="Kuwahara H."/>
            <person name="Kozuka-Hata H."/>
            <person name="Shin-I T."/>
            <person name="Minakuchi Y."/>
            <person name="Ohishi K."/>
            <person name="Motoyama A."/>
            <person name="Aizu T."/>
            <person name="Enomoto A."/>
            <person name="Kondo K."/>
            <person name="Tanaka S."/>
            <person name="Hara Y."/>
            <person name="Koshikawa S."/>
            <person name="Sagara H."/>
            <person name="Miura T."/>
            <person name="Yokobori S."/>
            <person name="Miyagawa K."/>
            <person name="Suzuki Y."/>
            <person name="Kubo T."/>
            <person name="Oyama M."/>
            <person name="Kohara Y."/>
            <person name="Fujiyama A."/>
            <person name="Arakawa K."/>
            <person name="Katayama T."/>
            <person name="Toyoda A."/>
            <person name="Kunieda T."/>
        </authorList>
    </citation>
    <scope>NUCLEOTIDE SEQUENCE [LARGE SCALE GENOMIC DNA]</scope>
    <source>
        <strain evidence="10 11">YOKOZUNA-1</strain>
    </source>
</reference>
<dbReference type="Gene3D" id="3.30.70.1230">
    <property type="entry name" value="Nucleotide cyclase"/>
    <property type="match status" value="1"/>
</dbReference>
<dbReference type="GO" id="GO:0004383">
    <property type="term" value="F:guanylate cyclase activity"/>
    <property type="evidence" value="ECO:0007669"/>
    <property type="project" value="TreeGrafter"/>
</dbReference>
<dbReference type="GO" id="GO:0035556">
    <property type="term" value="P:intracellular signal transduction"/>
    <property type="evidence" value="ECO:0007669"/>
    <property type="project" value="InterPro"/>
</dbReference>
<evidence type="ECO:0000256" key="2">
    <source>
        <dbReference type="ARBA" id="ARBA00022692"/>
    </source>
</evidence>
<evidence type="ECO:0000313" key="11">
    <source>
        <dbReference type="Proteomes" id="UP000186922"/>
    </source>
</evidence>
<evidence type="ECO:0000256" key="7">
    <source>
        <dbReference type="ARBA" id="ARBA00023239"/>
    </source>
</evidence>
<dbReference type="GO" id="GO:0001653">
    <property type="term" value="F:peptide receptor activity"/>
    <property type="evidence" value="ECO:0007669"/>
    <property type="project" value="TreeGrafter"/>
</dbReference>
<dbReference type="Gene3D" id="6.10.250.780">
    <property type="match status" value="1"/>
</dbReference>
<dbReference type="OrthoDB" id="10060357at2759"/>
<organism evidence="10 11">
    <name type="scientific">Ramazzottius varieornatus</name>
    <name type="common">Water bear</name>
    <name type="synonym">Tardigrade</name>
    <dbReference type="NCBI Taxonomy" id="947166"/>
    <lineage>
        <taxon>Eukaryota</taxon>
        <taxon>Metazoa</taxon>
        <taxon>Ecdysozoa</taxon>
        <taxon>Tardigrada</taxon>
        <taxon>Eutardigrada</taxon>
        <taxon>Parachela</taxon>
        <taxon>Hypsibioidea</taxon>
        <taxon>Ramazzottiidae</taxon>
        <taxon>Ramazzottius</taxon>
    </lineage>
</organism>
<keyword evidence="5" id="KW-0472">Membrane</keyword>
<dbReference type="CDD" id="cd07302">
    <property type="entry name" value="CHD"/>
    <property type="match status" value="1"/>
</dbReference>
<evidence type="ECO:0000259" key="9">
    <source>
        <dbReference type="PROSITE" id="PS50125"/>
    </source>
</evidence>